<comment type="caution">
    <text evidence="3">The sequence shown here is derived from an EMBL/GenBank/DDBJ whole genome shotgun (WGS) entry which is preliminary data.</text>
</comment>
<dbReference type="Pfam" id="PF00326">
    <property type="entry name" value="Peptidase_S9"/>
    <property type="match status" value="1"/>
</dbReference>
<name>A0A4R5U1M0_9GAMM</name>
<feature type="domain" description="Peptidase S9 prolyl oligopeptidase catalytic" evidence="2">
    <location>
        <begin position="416"/>
        <end position="625"/>
    </location>
</feature>
<evidence type="ECO:0000259" key="2">
    <source>
        <dbReference type="Pfam" id="PF00326"/>
    </source>
</evidence>
<evidence type="ECO:0000256" key="1">
    <source>
        <dbReference type="ARBA" id="ARBA00022801"/>
    </source>
</evidence>
<evidence type="ECO:0000313" key="4">
    <source>
        <dbReference type="Proteomes" id="UP000294796"/>
    </source>
</evidence>
<dbReference type="GO" id="GO:0006508">
    <property type="term" value="P:proteolysis"/>
    <property type="evidence" value="ECO:0007669"/>
    <property type="project" value="InterPro"/>
</dbReference>
<sequence>MDIDAYVRKEQFRDLKLSPDGRHLAATVQLEDRTGVAVLRLSDMSVASSFSLGRNTDIARFEWANNDRILLEVADKYGMLARPQRTGEIVSVSVSGRSSEMLVGQRVQSAGPGTRIQPRRPENVWAFLMDSLPTDEWHVIVTVGGFSEDAYTRAERMDVRSGRRTTLATVPVRRAEFIADHAGNVRFANGAGGDNVSKLYYRAAGSSEWSLINDEAETGRNERPLGFSADGLSAYFHTSFPRGTDGVVAFDVSSGERKMLVRDDAVDPYEVIYASSGAREPVGVLFMDGRPRKQFFDARHPEALLHQALDSAFEGELVRITSRSEDGRKALLLVTSDRNSGDFFLFDTVSRSAERVVSRREWLDPVRMAHASPVSFKARDGLDVHGYLTTPVGSSGSGMPLVVLPHGGPFGVQDTWEFDQETQLLAAAGYAVLRINFRGSSGYGMAFQRAGARQWGLAMQDDVTDATRWAIDQRIADPSRICIYGASYGAYASLMGVAKEPDLYQCAAGYVGVYDLATRRRALTSDAYSLRTFSDEWMGTDAAALRLVSPNHLAEQIKVPVFLSAGEEDLIAPPQHTRMMEAALKRAGVPVESMYARTEGHGFYAPRNLREYYGKLLAFLDVHIGAAATATGARND</sequence>
<dbReference type="InterPro" id="IPR001375">
    <property type="entry name" value="Peptidase_S9_cat"/>
</dbReference>
<dbReference type="OrthoDB" id="4269629at2"/>
<dbReference type="SUPFAM" id="SSF82171">
    <property type="entry name" value="DPP6 N-terminal domain-like"/>
    <property type="match status" value="1"/>
</dbReference>
<reference evidence="3 4" key="1">
    <citation type="submission" date="2019-03" db="EMBL/GenBank/DDBJ databases">
        <title>Luteimonas zhaokaii sp.nov., isolated from the rectal contents of Plateau pika in Yushu, Qinghai Province, China.</title>
        <authorList>
            <person name="Zhang G."/>
        </authorList>
    </citation>
    <scope>NUCLEOTIDE SEQUENCE [LARGE SCALE GENOMIC DNA]</scope>
    <source>
        <strain evidence="3 4">B9</strain>
    </source>
</reference>
<keyword evidence="1" id="KW-0378">Hydrolase</keyword>
<gene>
    <name evidence="3" type="ORF">E2F46_04670</name>
</gene>
<protein>
    <submittedName>
        <fullName evidence="3">S9 family peptidase</fullName>
    </submittedName>
</protein>
<dbReference type="InterPro" id="IPR029058">
    <property type="entry name" value="AB_hydrolase_fold"/>
</dbReference>
<keyword evidence="4" id="KW-1185">Reference proteome</keyword>
<accession>A0A4R5U1M0</accession>
<proteinExistence type="predicted"/>
<dbReference type="SUPFAM" id="SSF53474">
    <property type="entry name" value="alpha/beta-Hydrolases"/>
    <property type="match status" value="1"/>
</dbReference>
<evidence type="ECO:0000313" key="3">
    <source>
        <dbReference type="EMBL" id="TDK27489.1"/>
    </source>
</evidence>
<organism evidence="3 4">
    <name type="scientific">Luteimonas aestuarii</name>
    <dbReference type="NCBI Taxonomy" id="453837"/>
    <lineage>
        <taxon>Bacteria</taxon>
        <taxon>Pseudomonadati</taxon>
        <taxon>Pseudomonadota</taxon>
        <taxon>Gammaproteobacteria</taxon>
        <taxon>Lysobacterales</taxon>
        <taxon>Lysobacteraceae</taxon>
        <taxon>Luteimonas</taxon>
    </lineage>
</organism>
<dbReference type="PANTHER" id="PTHR42776:SF27">
    <property type="entry name" value="DIPEPTIDYL PEPTIDASE FAMILY MEMBER 6"/>
    <property type="match status" value="1"/>
</dbReference>
<dbReference type="EMBL" id="SMTF01000002">
    <property type="protein sequence ID" value="TDK27489.1"/>
    <property type="molecule type" value="Genomic_DNA"/>
</dbReference>
<dbReference type="Gene3D" id="3.40.50.1820">
    <property type="entry name" value="alpha/beta hydrolase"/>
    <property type="match status" value="1"/>
</dbReference>
<dbReference type="PANTHER" id="PTHR42776">
    <property type="entry name" value="SERINE PEPTIDASE S9 FAMILY MEMBER"/>
    <property type="match status" value="1"/>
</dbReference>
<dbReference type="AlphaFoldDB" id="A0A4R5U1M0"/>
<dbReference type="Proteomes" id="UP000294796">
    <property type="component" value="Unassembled WGS sequence"/>
</dbReference>
<dbReference type="GO" id="GO:0004252">
    <property type="term" value="F:serine-type endopeptidase activity"/>
    <property type="evidence" value="ECO:0007669"/>
    <property type="project" value="TreeGrafter"/>
</dbReference>